<feature type="domain" description="Nudix hydrolase" evidence="8">
    <location>
        <begin position="46"/>
        <end position="174"/>
    </location>
</feature>
<organism evidence="9 10">
    <name type="scientific">Hyphococcus aureus</name>
    <dbReference type="NCBI Taxonomy" id="2666033"/>
    <lineage>
        <taxon>Bacteria</taxon>
        <taxon>Pseudomonadati</taxon>
        <taxon>Pseudomonadota</taxon>
        <taxon>Alphaproteobacteria</taxon>
        <taxon>Parvularculales</taxon>
        <taxon>Parvularculaceae</taxon>
        <taxon>Hyphococcus</taxon>
    </lineage>
</organism>
<evidence type="ECO:0000256" key="5">
    <source>
        <dbReference type="ARBA" id="ARBA00022801"/>
    </source>
</evidence>
<evidence type="ECO:0000256" key="6">
    <source>
        <dbReference type="ARBA" id="ARBA00032162"/>
    </source>
</evidence>
<evidence type="ECO:0000256" key="1">
    <source>
        <dbReference type="ARBA" id="ARBA00000847"/>
    </source>
</evidence>
<dbReference type="InterPro" id="IPR015797">
    <property type="entry name" value="NUDIX_hydrolase-like_dom_sf"/>
</dbReference>
<evidence type="ECO:0000256" key="7">
    <source>
        <dbReference type="ARBA" id="ARBA00032272"/>
    </source>
</evidence>
<dbReference type="CDD" id="cd24161">
    <property type="entry name" value="NUDIX_ADPRase_Ndx2"/>
    <property type="match status" value="1"/>
</dbReference>
<comment type="caution">
    <text evidence="9">The sequence shown here is derived from an EMBL/GenBank/DDBJ whole genome shotgun (WGS) entry which is preliminary data.</text>
</comment>
<evidence type="ECO:0000313" key="9">
    <source>
        <dbReference type="EMBL" id="MFC6037808.1"/>
    </source>
</evidence>
<sequence length="202" mass="21852">MSSEKKVGPWRVTGSRDVFENPWIAITDHKVIHPAGTPGEYGVVHFKNLAIGVLPVDENGMVPLVGQHRFPHDKYSWELPEGGGTLGVDPLVAAQRELVEETGLTAKQWAPLCEFDISNSVTDERAVCFIAWELSQGAASPEPSEALTVKKIFFKDLLEMVISGEISDSLTIVMTLTAHAKALRGALPEPISAALLAGGERK</sequence>
<evidence type="ECO:0000256" key="2">
    <source>
        <dbReference type="ARBA" id="ARBA00001946"/>
    </source>
</evidence>
<reference evidence="9 10" key="1">
    <citation type="submission" date="2024-09" db="EMBL/GenBank/DDBJ databases">
        <authorList>
            <person name="Zhang Z.-H."/>
        </authorList>
    </citation>
    <scope>NUCLEOTIDE SEQUENCE [LARGE SCALE GENOMIC DNA]</scope>
    <source>
        <strain evidence="9 10">HHTR114</strain>
    </source>
</reference>
<protein>
    <recommendedName>
        <fullName evidence="4">GDP-mannose pyrophosphatase</fullName>
    </recommendedName>
    <alternativeName>
        <fullName evidence="6">GDP-mannose hydrolase</fullName>
    </alternativeName>
    <alternativeName>
        <fullName evidence="7">GDPMK</fullName>
    </alternativeName>
</protein>
<evidence type="ECO:0000256" key="4">
    <source>
        <dbReference type="ARBA" id="ARBA00016377"/>
    </source>
</evidence>
<dbReference type="Pfam" id="PF00293">
    <property type="entry name" value="NUDIX"/>
    <property type="match status" value="1"/>
</dbReference>
<dbReference type="EMBL" id="JBHPON010000004">
    <property type="protein sequence ID" value="MFC6037808.1"/>
    <property type="molecule type" value="Genomic_DNA"/>
</dbReference>
<dbReference type="Proteomes" id="UP001596116">
    <property type="component" value="Unassembled WGS sequence"/>
</dbReference>
<evidence type="ECO:0000259" key="8">
    <source>
        <dbReference type="PROSITE" id="PS51462"/>
    </source>
</evidence>
<dbReference type="PROSITE" id="PS51462">
    <property type="entry name" value="NUDIX"/>
    <property type="match status" value="1"/>
</dbReference>
<dbReference type="RefSeq" id="WP_379882930.1">
    <property type="nucleotide sequence ID" value="NZ_JBHPON010000004.1"/>
</dbReference>
<comment type="similarity">
    <text evidence="3">Belongs to the Nudix hydrolase family. NudK subfamily.</text>
</comment>
<evidence type="ECO:0000313" key="10">
    <source>
        <dbReference type="Proteomes" id="UP001596116"/>
    </source>
</evidence>
<name>A0ABW1L383_9PROT</name>
<dbReference type="InterPro" id="IPR000086">
    <property type="entry name" value="NUDIX_hydrolase_dom"/>
</dbReference>
<dbReference type="PANTHER" id="PTHR11839:SF18">
    <property type="entry name" value="NUDIX HYDROLASE DOMAIN-CONTAINING PROTEIN"/>
    <property type="match status" value="1"/>
</dbReference>
<dbReference type="Gene3D" id="3.90.79.10">
    <property type="entry name" value="Nucleoside Triphosphate Pyrophosphohydrolase"/>
    <property type="match status" value="1"/>
</dbReference>
<dbReference type="SUPFAM" id="SSF55811">
    <property type="entry name" value="Nudix"/>
    <property type="match status" value="1"/>
</dbReference>
<keyword evidence="10" id="KW-1185">Reference proteome</keyword>
<evidence type="ECO:0000256" key="3">
    <source>
        <dbReference type="ARBA" id="ARBA00007275"/>
    </source>
</evidence>
<keyword evidence="5" id="KW-0378">Hydrolase</keyword>
<gene>
    <name evidence="9" type="ORF">ACFMB1_19815</name>
</gene>
<accession>A0ABW1L383</accession>
<comment type="cofactor">
    <cofactor evidence="2">
        <name>Mg(2+)</name>
        <dbReference type="ChEBI" id="CHEBI:18420"/>
    </cofactor>
</comment>
<proteinExistence type="inferred from homology"/>
<dbReference type="PANTHER" id="PTHR11839">
    <property type="entry name" value="UDP/ADP-SUGAR PYROPHOSPHATASE"/>
    <property type="match status" value="1"/>
</dbReference>
<comment type="catalytic activity">
    <reaction evidence="1">
        <text>GDP-alpha-D-mannose + H2O = alpha-D-mannose 1-phosphate + GMP + 2 H(+)</text>
        <dbReference type="Rhea" id="RHEA:27978"/>
        <dbReference type="ChEBI" id="CHEBI:15377"/>
        <dbReference type="ChEBI" id="CHEBI:15378"/>
        <dbReference type="ChEBI" id="CHEBI:57527"/>
        <dbReference type="ChEBI" id="CHEBI:58115"/>
        <dbReference type="ChEBI" id="CHEBI:58409"/>
    </reaction>
</comment>